<dbReference type="InParanoid" id="A0A3P7EL45"/>
<dbReference type="InterPro" id="IPR002550">
    <property type="entry name" value="CNNM"/>
</dbReference>
<dbReference type="PROSITE" id="PS51846">
    <property type="entry name" value="CNNM"/>
    <property type="match status" value="1"/>
</dbReference>
<keyword evidence="1" id="KW-0479">Metal-binding</keyword>
<keyword evidence="8" id="KW-1185">Reference proteome</keyword>
<dbReference type="InterPro" id="IPR045095">
    <property type="entry name" value="ACDP"/>
</dbReference>
<evidence type="ECO:0000259" key="6">
    <source>
        <dbReference type="PROSITE" id="PS51846"/>
    </source>
</evidence>
<dbReference type="GO" id="GO:0006811">
    <property type="term" value="P:monoatomic ion transport"/>
    <property type="evidence" value="ECO:0007669"/>
    <property type="project" value="UniProtKB-KW"/>
</dbReference>
<dbReference type="PANTHER" id="PTHR12064">
    <property type="entry name" value="METAL TRANSPORTER CNNM"/>
    <property type="match status" value="1"/>
</dbReference>
<evidence type="ECO:0000256" key="5">
    <source>
        <dbReference type="PROSITE-ProRule" id="PRU01193"/>
    </source>
</evidence>
<dbReference type="PROSITE" id="PS00518">
    <property type="entry name" value="ZF_RING_1"/>
    <property type="match status" value="2"/>
</dbReference>
<organism evidence="7 8">
    <name type="scientific">Wuchereria bancrofti</name>
    <dbReference type="NCBI Taxonomy" id="6293"/>
    <lineage>
        <taxon>Eukaryota</taxon>
        <taxon>Metazoa</taxon>
        <taxon>Ecdysozoa</taxon>
        <taxon>Nematoda</taxon>
        <taxon>Chromadorea</taxon>
        <taxon>Rhabditida</taxon>
        <taxon>Spirurina</taxon>
        <taxon>Spiruromorpha</taxon>
        <taxon>Filarioidea</taxon>
        <taxon>Onchocercidae</taxon>
        <taxon>Wuchereria</taxon>
    </lineage>
</organism>
<proteinExistence type="predicted"/>
<dbReference type="OrthoDB" id="5828892at2759"/>
<keyword evidence="3" id="KW-0862">Zinc</keyword>
<dbReference type="GO" id="GO:0005886">
    <property type="term" value="C:plasma membrane"/>
    <property type="evidence" value="ECO:0007669"/>
    <property type="project" value="TreeGrafter"/>
</dbReference>
<protein>
    <recommendedName>
        <fullName evidence="6">CNNM transmembrane domain-containing protein</fullName>
    </recommendedName>
</protein>
<dbReference type="SUPFAM" id="SSF57850">
    <property type="entry name" value="RING/U-box"/>
    <property type="match status" value="1"/>
</dbReference>
<dbReference type="GO" id="GO:0022857">
    <property type="term" value="F:transmembrane transporter activity"/>
    <property type="evidence" value="ECO:0007669"/>
    <property type="project" value="TreeGrafter"/>
</dbReference>
<dbReference type="AlphaFoldDB" id="A0A3P7EL45"/>
<keyword evidence="2" id="KW-0863">Zinc-finger</keyword>
<dbReference type="GO" id="GO:0008270">
    <property type="term" value="F:zinc ion binding"/>
    <property type="evidence" value="ECO:0007669"/>
    <property type="project" value="UniProtKB-KW"/>
</dbReference>
<evidence type="ECO:0000313" key="7">
    <source>
        <dbReference type="EMBL" id="VDM20426.1"/>
    </source>
</evidence>
<dbReference type="GO" id="GO:0010960">
    <property type="term" value="P:magnesium ion homeostasis"/>
    <property type="evidence" value="ECO:0007669"/>
    <property type="project" value="InterPro"/>
</dbReference>
<evidence type="ECO:0000256" key="2">
    <source>
        <dbReference type="ARBA" id="ARBA00022771"/>
    </source>
</evidence>
<dbReference type="InterPro" id="IPR017907">
    <property type="entry name" value="Znf_RING_CS"/>
</dbReference>
<keyword evidence="5" id="KW-0812">Transmembrane</keyword>
<evidence type="ECO:0000313" key="8">
    <source>
        <dbReference type="Proteomes" id="UP000270924"/>
    </source>
</evidence>
<name>A0A3P7EL45_WUCBA</name>
<sequence length="1024" mass="114427">MEEVLTGINSQYHLEPPVVAVQIGEHEDIICFDGTLAWKQDLNKRGTPCFGVAKVKSAMDWNKANDYCKETGGQLPTPTNGESRLLEIMLSEIGSEAKIPLGIVHEKSKWMYIRDGQKNNSDLTKVKPSLEILRLSTTTAGLQYEAALKRDKYTAVICEHRNSAHVGELLVNAGAVETKIYSDMFLSLISSSVSVIENQECDNGFVLLAINNASKCYLLHEFSNPLMDANDFKAVSSYCKSQSGELFEPIDSGDLLIMQKIGEASGYAVRASSKNIHQQYGYINQKIKNAKEEPITAAGYKYSTVGINVIVSNSTDAFCFMLELPGGSIVQSTCEMKSDFAVCVKNSQPVKTEMILDILGTEDVITIDLKPEITLKEVDDLSYLGIAPEAKQTVRIKIVSPGKILQFTPCLHVFCKHCVERWRNARKRFITHIIFEICRQLSAVSLECLPCKHNICSTCMEEYKILPIPVCPAEECPGKASEVDESSLCDGICKKYVEEGKYITTSCCQAKICSTCFETIFGRKYSSGVEERCPSTECLRHLDIARCQAEVKCNNLPISGFPSKDECEHAMCIQCLEKMIDNCESAGSLPHCPNESCNALYNVESPIKFSANFKSVQRYCEIDVKLSDGTESRKLPFDRIGTIADLIREIRRELNIAPEEKVYGYYLTQSLNVEGKANDDGYSDKPAEKLDINAESINETVEKLNLSTAITIVADIAGIVQMATVKISNIVEWLHVSLLLLPSLHFVRAVNGAKSTKRKTSIKFKAGRTTLYNSGAMNRTANPILYGMRIERRLDDDYFNFVTRLAKNQEKQRMIVFGEHLLNVSRFWLSVDFTCAPEKMIHSPYLNVQIEQRIDDRMLQCIVDTLDSSITRPMQLCVEPSQLMPEPAMENIEFTQIILEEAVTHLFPVYIQLVLISMCATLSAIFSGLTTGLMALSTDDLKLIAEGSEDKKEREYASNILPLRSQGNFLLCSIVLGNTICNTLVTLLISDLCESINEYFVYVRQIHGLLVFRISVMKHSQPIL</sequence>
<evidence type="ECO:0000256" key="4">
    <source>
        <dbReference type="ARBA" id="ARBA00023065"/>
    </source>
</evidence>
<dbReference type="Proteomes" id="UP000270924">
    <property type="component" value="Unassembled WGS sequence"/>
</dbReference>
<keyword evidence="5" id="KW-1133">Transmembrane helix</keyword>
<dbReference type="PANTHER" id="PTHR12064:SF4">
    <property type="entry name" value="METAL TRANSPORTER CNNM-4"/>
    <property type="match status" value="1"/>
</dbReference>
<evidence type="ECO:0000256" key="1">
    <source>
        <dbReference type="ARBA" id="ARBA00022723"/>
    </source>
</evidence>
<feature type="domain" description="CNNM transmembrane" evidence="6">
    <location>
        <begin position="905"/>
        <end position="1024"/>
    </location>
</feature>
<keyword evidence="5" id="KW-0472">Membrane</keyword>
<evidence type="ECO:0000256" key="3">
    <source>
        <dbReference type="ARBA" id="ARBA00022833"/>
    </source>
</evidence>
<dbReference type="EMBL" id="UYWW01012305">
    <property type="protein sequence ID" value="VDM20426.1"/>
    <property type="molecule type" value="Genomic_DNA"/>
</dbReference>
<accession>A0A3P7EL45</accession>
<dbReference type="Pfam" id="PF01595">
    <property type="entry name" value="CNNM"/>
    <property type="match status" value="1"/>
</dbReference>
<keyword evidence="4" id="KW-0406">Ion transport</keyword>
<gene>
    <name evidence="7" type="ORF">WBA_LOCUS11262</name>
</gene>
<reference evidence="7 8" key="1">
    <citation type="submission" date="2018-11" db="EMBL/GenBank/DDBJ databases">
        <authorList>
            <consortium name="Pathogen Informatics"/>
        </authorList>
    </citation>
    <scope>NUCLEOTIDE SEQUENCE [LARGE SCALE GENOMIC DNA]</scope>
</reference>
<keyword evidence="4" id="KW-0813">Transport</keyword>